<feature type="transmembrane region" description="Helical" evidence="1">
    <location>
        <begin position="98"/>
        <end position="123"/>
    </location>
</feature>
<feature type="transmembrane region" description="Helical" evidence="1">
    <location>
        <begin position="193"/>
        <end position="213"/>
    </location>
</feature>
<organism evidence="2 3">
    <name type="scientific">Mariprofundus ferrooxydans PV-1</name>
    <dbReference type="NCBI Taxonomy" id="314345"/>
    <lineage>
        <taxon>Bacteria</taxon>
        <taxon>Pseudomonadati</taxon>
        <taxon>Pseudomonadota</taxon>
        <taxon>Candidatius Mariprofundia</taxon>
        <taxon>Mariprofundales</taxon>
        <taxon>Mariprofundaceae</taxon>
        <taxon>Mariprofundus</taxon>
    </lineage>
</organism>
<dbReference type="OrthoDB" id="9781614at2"/>
<proteinExistence type="predicted"/>
<dbReference type="Pfam" id="PF07556">
    <property type="entry name" value="DUF1538"/>
    <property type="match status" value="1"/>
</dbReference>
<feature type="transmembrane region" description="Helical" evidence="1">
    <location>
        <begin position="225"/>
        <end position="251"/>
    </location>
</feature>
<feature type="transmembrane region" description="Helical" evidence="1">
    <location>
        <begin position="44"/>
        <end position="62"/>
    </location>
</feature>
<comment type="caution">
    <text evidence="2">The sequence shown here is derived from an EMBL/GenBank/DDBJ whole genome shotgun (WGS) entry which is preliminary data.</text>
</comment>
<dbReference type="AlphaFoldDB" id="Q0F245"/>
<name>Q0F245_9PROT</name>
<feature type="transmembrane region" description="Helical" evidence="1">
    <location>
        <begin position="135"/>
        <end position="158"/>
    </location>
</feature>
<dbReference type="InParanoid" id="Q0F245"/>
<dbReference type="RefSeq" id="WP_009850724.1">
    <property type="nucleotide sequence ID" value="NZ_DS022295.1"/>
</dbReference>
<evidence type="ECO:0000313" key="3">
    <source>
        <dbReference type="Proteomes" id="UP000005297"/>
    </source>
</evidence>
<protein>
    <submittedName>
        <fullName evidence="2">Hypothetical PTS system mannose-specific, factor IIC</fullName>
    </submittedName>
</protein>
<dbReference type="InterPro" id="IPR011435">
    <property type="entry name" value="UmpAB"/>
</dbReference>
<dbReference type="HOGENOM" id="CLU_026769_0_1_0"/>
<keyword evidence="1" id="KW-0812">Transmembrane</keyword>
<keyword evidence="1" id="KW-0472">Membrane</keyword>
<evidence type="ECO:0000313" key="2">
    <source>
        <dbReference type="EMBL" id="EAU55705.1"/>
    </source>
</evidence>
<keyword evidence="1" id="KW-1133">Transmembrane helix</keyword>
<gene>
    <name evidence="2" type="ORF">SPV1_02117</name>
</gene>
<dbReference type="STRING" id="314344.AL013_05140"/>
<sequence length="255" mass="27456">MMSLLLDIFDTFRNTLDDVAPIIGTLFFFQYVVLKKPLANLDRILIGLFMVVLGLTLFLVGLKEAIFPLGDAMARQLTNPAFLYEPGQTPTYLWNDYFWVYIFGFSIGFATTVAEPALIAVSIKAEEISGGAISAFGLRMAVATGVAIGVSIGCFRIVSGTSLWTYIVVAYVVVLLQTMMAPKMIVPLAFDSGGVTTSTVTVPLLAALGLGLASTVPGRSPVIDGFGLIAFASVFPIMAVLAYAQFSAWLIRRQK</sequence>
<dbReference type="Proteomes" id="UP000005297">
    <property type="component" value="Unassembled WGS sequence"/>
</dbReference>
<feature type="transmembrane region" description="Helical" evidence="1">
    <location>
        <begin position="12"/>
        <end position="32"/>
    </location>
</feature>
<evidence type="ECO:0000256" key="1">
    <source>
        <dbReference type="SAM" id="Phobius"/>
    </source>
</evidence>
<reference evidence="2 3" key="1">
    <citation type="submission" date="2006-09" db="EMBL/GenBank/DDBJ databases">
        <authorList>
            <person name="Emerson D."/>
            <person name="Ferriera S."/>
            <person name="Johnson J."/>
            <person name="Kravitz S."/>
            <person name="Halpern A."/>
            <person name="Remington K."/>
            <person name="Beeson K."/>
            <person name="Tran B."/>
            <person name="Rogers Y.-H."/>
            <person name="Friedman R."/>
            <person name="Venter J.C."/>
        </authorList>
    </citation>
    <scope>NUCLEOTIDE SEQUENCE [LARGE SCALE GENOMIC DNA]</scope>
    <source>
        <strain evidence="2 3">PV-1</strain>
    </source>
</reference>
<dbReference type="EMBL" id="AATS01000002">
    <property type="protein sequence ID" value="EAU55705.1"/>
    <property type="molecule type" value="Genomic_DNA"/>
</dbReference>
<dbReference type="eggNOG" id="ENOG502Z8W3">
    <property type="taxonomic scope" value="Bacteria"/>
</dbReference>
<keyword evidence="3" id="KW-1185">Reference proteome</keyword>
<accession>Q0F245</accession>
<feature type="transmembrane region" description="Helical" evidence="1">
    <location>
        <begin position="164"/>
        <end position="181"/>
    </location>
</feature>